<feature type="compositionally biased region" description="Acidic residues" evidence="1">
    <location>
        <begin position="123"/>
        <end position="155"/>
    </location>
</feature>
<gene>
    <name evidence="3" type="ORF">METZ01_LOCUS385391</name>
    <name evidence="4" type="ORF">METZ01_LOCUS441453</name>
</gene>
<evidence type="ECO:0000256" key="2">
    <source>
        <dbReference type="SAM" id="Phobius"/>
    </source>
</evidence>
<protein>
    <recommendedName>
        <fullName evidence="5">DUF4282 domain-containing protein</fullName>
    </recommendedName>
</protein>
<keyword evidence="2" id="KW-0812">Transmembrane</keyword>
<dbReference type="EMBL" id="UINC01143552">
    <property type="protein sequence ID" value="SVD32537.1"/>
    <property type="molecule type" value="Genomic_DNA"/>
</dbReference>
<feature type="transmembrane region" description="Helical" evidence="2">
    <location>
        <begin position="69"/>
        <end position="90"/>
    </location>
</feature>
<name>A0A382Z078_9ZZZZ</name>
<keyword evidence="2" id="KW-0472">Membrane</keyword>
<dbReference type="EMBL" id="UINC01179753">
    <property type="protein sequence ID" value="SVD88599.1"/>
    <property type="molecule type" value="Genomic_DNA"/>
</dbReference>
<keyword evidence="2" id="KW-1133">Transmembrane helix</keyword>
<reference evidence="4" key="1">
    <citation type="submission" date="2018-05" db="EMBL/GenBank/DDBJ databases">
        <authorList>
            <person name="Lanie J.A."/>
            <person name="Ng W.-L."/>
            <person name="Kazmierczak K.M."/>
            <person name="Andrzejewski T.M."/>
            <person name="Davidsen T.M."/>
            <person name="Wayne K.J."/>
            <person name="Tettelin H."/>
            <person name="Glass J.I."/>
            <person name="Rusch D."/>
            <person name="Podicherti R."/>
            <person name="Tsui H.-C.T."/>
            <person name="Winkler M.E."/>
        </authorList>
    </citation>
    <scope>NUCLEOTIDE SEQUENCE</scope>
</reference>
<proteinExistence type="predicted"/>
<feature type="transmembrane region" description="Helical" evidence="2">
    <location>
        <begin position="40"/>
        <end position="57"/>
    </location>
</feature>
<evidence type="ECO:0000256" key="1">
    <source>
        <dbReference type="SAM" id="MobiDB-lite"/>
    </source>
</evidence>
<evidence type="ECO:0000313" key="4">
    <source>
        <dbReference type="EMBL" id="SVD88599.1"/>
    </source>
</evidence>
<evidence type="ECO:0008006" key="5">
    <source>
        <dbReference type="Google" id="ProtNLM"/>
    </source>
</evidence>
<sequence length="162" mass="18181">MSKDELWDSVKKASKPSLDRFDKLDKHYIFYLEEMVTPKLLTIFYWILLFAFITKGIGDIFEGDFFRGLVWVVGGSLASRVACELVVVLFRINEILHEINDNTKNIDTLGNNNIEKDHLEAVAEEAPAEEAPAEEAPVEAVAEEAPAEAPVEETPAEEKDAK</sequence>
<evidence type="ECO:0000313" key="3">
    <source>
        <dbReference type="EMBL" id="SVD32537.1"/>
    </source>
</evidence>
<dbReference type="AlphaFoldDB" id="A0A382Z078"/>
<organism evidence="4">
    <name type="scientific">marine metagenome</name>
    <dbReference type="NCBI Taxonomy" id="408172"/>
    <lineage>
        <taxon>unclassified sequences</taxon>
        <taxon>metagenomes</taxon>
        <taxon>ecological metagenomes</taxon>
    </lineage>
</organism>
<feature type="region of interest" description="Disordered" evidence="1">
    <location>
        <begin position="123"/>
        <end position="162"/>
    </location>
</feature>
<accession>A0A382Z078</accession>